<evidence type="ECO:0000256" key="1">
    <source>
        <dbReference type="SAM" id="Coils"/>
    </source>
</evidence>
<accession>A0ABR1T0C7</accession>
<organism evidence="3 4">
    <name type="scientific">Apiospora rasikravindrae</name>
    <dbReference type="NCBI Taxonomy" id="990691"/>
    <lineage>
        <taxon>Eukaryota</taxon>
        <taxon>Fungi</taxon>
        <taxon>Dikarya</taxon>
        <taxon>Ascomycota</taxon>
        <taxon>Pezizomycotina</taxon>
        <taxon>Sordariomycetes</taxon>
        <taxon>Xylariomycetidae</taxon>
        <taxon>Amphisphaeriales</taxon>
        <taxon>Apiosporaceae</taxon>
        <taxon>Apiospora</taxon>
    </lineage>
</organism>
<proteinExistence type="predicted"/>
<comment type="caution">
    <text evidence="3">The sequence shown here is derived from an EMBL/GenBank/DDBJ whole genome shotgun (WGS) entry which is preliminary data.</text>
</comment>
<feature type="coiled-coil region" evidence="1">
    <location>
        <begin position="118"/>
        <end position="145"/>
    </location>
</feature>
<feature type="region of interest" description="Disordered" evidence="2">
    <location>
        <begin position="1"/>
        <end position="47"/>
    </location>
</feature>
<evidence type="ECO:0000313" key="4">
    <source>
        <dbReference type="Proteomes" id="UP001444661"/>
    </source>
</evidence>
<reference evidence="3 4" key="1">
    <citation type="submission" date="2023-01" db="EMBL/GenBank/DDBJ databases">
        <title>Analysis of 21 Apiospora genomes using comparative genomics revels a genus with tremendous synthesis potential of carbohydrate active enzymes and secondary metabolites.</title>
        <authorList>
            <person name="Sorensen T."/>
        </authorList>
    </citation>
    <scope>NUCLEOTIDE SEQUENCE [LARGE SCALE GENOMIC DNA]</scope>
    <source>
        <strain evidence="3 4">CBS 33761</strain>
    </source>
</reference>
<sequence>MSAPGGLKRTRGDENDNSTTPSSKRVKRNDGTSYCSSSCSSAPGGIPPKAEGHKNILAGIMAIEIVGKDTLKCLMGAKKESSHLAHNNVITEQPPQPELYATAPGVSSNIEGNLLLDEQLLEADLQELRDEYAELEAKLDEMKILPQGQHQDTEAAIQDQIERLLGERIVLDGTIKSSEQWLQDIRHSGGDPLEVVA</sequence>
<keyword evidence="4" id="KW-1185">Reference proteome</keyword>
<evidence type="ECO:0000256" key="2">
    <source>
        <dbReference type="SAM" id="MobiDB-lite"/>
    </source>
</evidence>
<keyword evidence="1" id="KW-0175">Coiled coil</keyword>
<evidence type="ECO:0000313" key="3">
    <source>
        <dbReference type="EMBL" id="KAK8039907.1"/>
    </source>
</evidence>
<dbReference type="Proteomes" id="UP001444661">
    <property type="component" value="Unassembled WGS sequence"/>
</dbReference>
<dbReference type="EMBL" id="JAQQWK010000006">
    <property type="protein sequence ID" value="KAK8039907.1"/>
    <property type="molecule type" value="Genomic_DNA"/>
</dbReference>
<gene>
    <name evidence="3" type="ORF">PG993_008318</name>
</gene>
<name>A0ABR1T0C7_9PEZI</name>
<protein>
    <submittedName>
        <fullName evidence="3">Uncharacterized protein</fullName>
    </submittedName>
</protein>